<evidence type="ECO:0000256" key="1">
    <source>
        <dbReference type="SAM" id="MobiDB-lite"/>
    </source>
</evidence>
<dbReference type="PANTHER" id="PTHR46785">
    <property type="entry name" value="VON WILLEBRAND FACTOR A DOMAIN-CONTAINING PROTEIN 3B"/>
    <property type="match status" value="1"/>
</dbReference>
<reference evidence="3" key="2">
    <citation type="journal article" date="2007" name="PLoS Biol.">
        <title>Survey sequencing and comparative analysis of the elephant shark (Callorhinchus milii) genome.</title>
        <authorList>
            <person name="Venkatesh B."/>
            <person name="Kirkness E.F."/>
            <person name="Loh Y.H."/>
            <person name="Halpern A.L."/>
            <person name="Lee A.P."/>
            <person name="Johnson J."/>
            <person name="Dandona N."/>
            <person name="Viswanathan L.D."/>
            <person name="Tay A."/>
            <person name="Venter J.C."/>
            <person name="Strausberg R.L."/>
            <person name="Brenner S."/>
        </authorList>
    </citation>
    <scope>NUCLEOTIDE SEQUENCE [LARGE SCALE GENOMIC DNA]</scope>
</reference>
<dbReference type="GeneTree" id="ENSGT01010000222692"/>
<dbReference type="InParanoid" id="A0A4W3JUJ2"/>
<organism evidence="2 3">
    <name type="scientific">Callorhinchus milii</name>
    <name type="common">Ghost shark</name>
    <dbReference type="NCBI Taxonomy" id="7868"/>
    <lineage>
        <taxon>Eukaryota</taxon>
        <taxon>Metazoa</taxon>
        <taxon>Chordata</taxon>
        <taxon>Craniata</taxon>
        <taxon>Vertebrata</taxon>
        <taxon>Chondrichthyes</taxon>
        <taxon>Holocephali</taxon>
        <taxon>Chimaeriformes</taxon>
        <taxon>Callorhinchidae</taxon>
        <taxon>Callorhinchus</taxon>
    </lineage>
</organism>
<reference evidence="2" key="5">
    <citation type="submission" date="2025-09" db="UniProtKB">
        <authorList>
            <consortium name="Ensembl"/>
        </authorList>
    </citation>
    <scope>IDENTIFICATION</scope>
</reference>
<reference evidence="3" key="1">
    <citation type="journal article" date="2006" name="Science">
        <title>Ancient noncoding elements conserved in the human genome.</title>
        <authorList>
            <person name="Venkatesh B."/>
            <person name="Kirkness E.F."/>
            <person name="Loh Y.H."/>
            <person name="Halpern A.L."/>
            <person name="Lee A.P."/>
            <person name="Johnson J."/>
            <person name="Dandona N."/>
            <person name="Viswanathan L.D."/>
            <person name="Tay A."/>
            <person name="Venter J.C."/>
            <person name="Strausberg R.L."/>
            <person name="Brenner S."/>
        </authorList>
    </citation>
    <scope>NUCLEOTIDE SEQUENCE [LARGE SCALE GENOMIC DNA]</scope>
</reference>
<protein>
    <submittedName>
        <fullName evidence="2">Uncharacterized protein</fullName>
    </submittedName>
</protein>
<evidence type="ECO:0000313" key="2">
    <source>
        <dbReference type="Ensembl" id="ENSCMIP00000042801.1"/>
    </source>
</evidence>
<dbReference type="Proteomes" id="UP000314986">
    <property type="component" value="Unassembled WGS sequence"/>
</dbReference>
<accession>A0A4W3JUJ2</accession>
<dbReference type="Ensembl" id="ENSCMIT00000043421.1">
    <property type="protein sequence ID" value="ENSCMIP00000042801.1"/>
    <property type="gene ID" value="ENSCMIG00000017799.1"/>
</dbReference>
<dbReference type="AlphaFoldDB" id="A0A4W3JUJ2"/>
<dbReference type="PANTHER" id="PTHR46785:SF1">
    <property type="entry name" value="VON WILLEBRAND FACTOR A DOMAIN-CONTAINING PROTEIN 3B"/>
    <property type="match status" value="1"/>
</dbReference>
<reference evidence="3" key="3">
    <citation type="journal article" date="2014" name="Nature">
        <title>Elephant shark genome provides unique insights into gnathostome evolution.</title>
        <authorList>
            <consortium name="International Elephant Shark Genome Sequencing Consortium"/>
            <person name="Venkatesh B."/>
            <person name="Lee A.P."/>
            <person name="Ravi V."/>
            <person name="Maurya A.K."/>
            <person name="Lian M.M."/>
            <person name="Swann J.B."/>
            <person name="Ohta Y."/>
            <person name="Flajnik M.F."/>
            <person name="Sutoh Y."/>
            <person name="Kasahara M."/>
            <person name="Hoon S."/>
            <person name="Gangu V."/>
            <person name="Roy S.W."/>
            <person name="Irimia M."/>
            <person name="Korzh V."/>
            <person name="Kondrychyn I."/>
            <person name="Lim Z.W."/>
            <person name="Tay B.H."/>
            <person name="Tohari S."/>
            <person name="Kong K.W."/>
            <person name="Ho S."/>
            <person name="Lorente-Galdos B."/>
            <person name="Quilez J."/>
            <person name="Marques-Bonet T."/>
            <person name="Raney B.J."/>
            <person name="Ingham P.W."/>
            <person name="Tay A."/>
            <person name="Hillier L.W."/>
            <person name="Minx P."/>
            <person name="Boehm T."/>
            <person name="Wilson R.K."/>
            <person name="Brenner S."/>
            <person name="Warren W.C."/>
        </authorList>
    </citation>
    <scope>NUCLEOTIDE SEQUENCE [LARGE SCALE GENOMIC DNA]</scope>
</reference>
<feature type="compositionally biased region" description="Basic and acidic residues" evidence="1">
    <location>
        <begin position="81"/>
        <end position="90"/>
    </location>
</feature>
<feature type="compositionally biased region" description="Basic and acidic residues" evidence="1">
    <location>
        <begin position="55"/>
        <end position="68"/>
    </location>
</feature>
<evidence type="ECO:0000313" key="3">
    <source>
        <dbReference type="Proteomes" id="UP000314986"/>
    </source>
</evidence>
<keyword evidence="3" id="KW-1185">Reference proteome</keyword>
<proteinExistence type="predicted"/>
<name>A0A4W3JUJ2_CALMI</name>
<feature type="region of interest" description="Disordered" evidence="1">
    <location>
        <begin position="55"/>
        <end position="90"/>
    </location>
</feature>
<reference evidence="2" key="4">
    <citation type="submission" date="2025-08" db="UniProtKB">
        <authorList>
            <consortium name="Ensembl"/>
        </authorList>
    </citation>
    <scope>IDENTIFICATION</scope>
</reference>
<sequence>MGSAVPGASGWVIDSRPSAQPIGSCLATDVVKVNSEMQGVHLHCKLQEVTFDLKQRDESKQAAEHDSKYPQVNHNHRPARRKEMDEKNSHFEPDVRTLISSPKWLQLHGLKRNKLTLSQILSHIGFKHKEDYVYGLRKPISSCYGEGLFQQYVRKDGR</sequence>